<dbReference type="InterPro" id="IPR003018">
    <property type="entry name" value="GAF"/>
</dbReference>
<dbReference type="InterPro" id="IPR052162">
    <property type="entry name" value="Sensor_kinase/Photoreceptor"/>
</dbReference>
<dbReference type="Gene3D" id="3.30.450.40">
    <property type="match status" value="2"/>
</dbReference>
<keyword evidence="4" id="KW-0808">Transferase</keyword>
<dbReference type="InterPro" id="IPR035965">
    <property type="entry name" value="PAS-like_dom_sf"/>
</dbReference>
<dbReference type="SUPFAM" id="SSF47384">
    <property type="entry name" value="Homodimeric domain of signal transducing histidine kinase"/>
    <property type="match status" value="1"/>
</dbReference>
<evidence type="ECO:0000256" key="2">
    <source>
        <dbReference type="ARBA" id="ARBA00012438"/>
    </source>
</evidence>
<evidence type="ECO:0000313" key="12">
    <source>
        <dbReference type="Proteomes" id="UP000290819"/>
    </source>
</evidence>
<dbReference type="EC" id="2.7.13.3" evidence="2"/>
<dbReference type="Proteomes" id="UP000290819">
    <property type="component" value="Unassembled WGS sequence"/>
</dbReference>
<dbReference type="Pfam" id="PF13185">
    <property type="entry name" value="GAF_2"/>
    <property type="match status" value="1"/>
</dbReference>
<dbReference type="CDD" id="cd00082">
    <property type="entry name" value="HisKA"/>
    <property type="match status" value="1"/>
</dbReference>
<evidence type="ECO:0000259" key="9">
    <source>
        <dbReference type="PROSITE" id="PS50112"/>
    </source>
</evidence>
<dbReference type="InterPro" id="IPR001610">
    <property type="entry name" value="PAC"/>
</dbReference>
<evidence type="ECO:0000256" key="4">
    <source>
        <dbReference type="ARBA" id="ARBA00022679"/>
    </source>
</evidence>
<dbReference type="AlphaFoldDB" id="A0A4Q1UPV9"/>
<keyword evidence="5" id="KW-0418">Kinase</keyword>
<dbReference type="SMART" id="SM00065">
    <property type="entry name" value="GAF"/>
    <property type="match status" value="2"/>
</dbReference>
<dbReference type="PRINTS" id="PR00344">
    <property type="entry name" value="BCTRLSENSOR"/>
</dbReference>
<dbReference type="Pfam" id="PF08447">
    <property type="entry name" value="PAS_3"/>
    <property type="match status" value="1"/>
</dbReference>
<dbReference type="PANTHER" id="PTHR43304:SF1">
    <property type="entry name" value="PAC DOMAIN-CONTAINING PROTEIN"/>
    <property type="match status" value="1"/>
</dbReference>
<feature type="region of interest" description="Disordered" evidence="7">
    <location>
        <begin position="961"/>
        <end position="996"/>
    </location>
</feature>
<sequence length="996" mass="111848">MTGSIHRGMASELQDRSSSAAHSIAVPPEIVRKWQEFVDLLAEIMHVPSASIMRVEPPHIKVFVSSTSKGNPCEPGALDAGPYCETVMKTGQPLLVPDARENEAWKVNPHVRQGMISYLGVPIAWPDGRLFGTICVRDNKRNEYSAAYLKLVLHFRDMLQADLKSFATLQGQLEQHEVKIRRLMDANIIGIIIWDAEGRILEANDAFLRMGGFNREDLISGRLTRTDLTPPEWRERDARTDTELKMNGAVQPFEKEYFRKDGGRVPVLIGLAAFGDQRNEGVAFVLDLTERKRAEEALREREAKIRRLVDANIIGIFITGLEGRVLEANDAFLRLVGHDREDLVSGRVRWTDLTPPEWREHDKRALRELYFNTVAQPYEKEFFRIDGSRVPVLIGGALFEKGDDEGVAFVLDLTERKRGEDALREREAQLAEARRELRQMIDTIPIPVASYSADARRDFVNAAWKKYTGLSDEAALGTEWSVVAHPDDVTTGEKMWRDALATGEPWHTEERVRRADGQYRWFAIDRVTARNENGKIIKWYGTAYDIEDRKRAEERLRVQHTVAQILTEAATIEEATPRILWAMGECLGWDVGALWRVDREAEALRCVELWHKATIEVPEFERVSREFTFLPGLGLPGRVWSSLQPEYVPDVVPDENFPRGPIAEREGLHAAFGFPILLGGEALGVIEFFSCEIRQPDQELLNALATIGSQIGQFIERKRAEEALRKVQMQLAHANRVDTMGQLTASIAHEVKQPIATARNNARAALNFLDKQPPELDEVREALGCIVGDADRAGGIIDRIRDHIKKAPPRNDCFDLNRAIDEVIELAQSAIAETGVSVKTRLRERMYPIQGDRIQVQQVVLNLILNAIEAMGSIEAGARELLISTEQSRTNDIIVAVHDTGPGIDPECLDRVFEAFYTTKSGGMGMGLSICQTIIDAHGGRLWAEANEPRGTVFQFTVPSPVEEFTNHPQSAPENGEPHEDRLVAASRRPASEGSK</sequence>
<dbReference type="PANTHER" id="PTHR43304">
    <property type="entry name" value="PHYTOCHROME-LIKE PROTEIN CPH1"/>
    <property type="match status" value="1"/>
</dbReference>
<dbReference type="EMBL" id="MZXW01000047">
    <property type="protein sequence ID" value="RXT37829.1"/>
    <property type="molecule type" value="Genomic_DNA"/>
</dbReference>
<proteinExistence type="predicted"/>
<feature type="domain" description="PAS" evidence="9">
    <location>
        <begin position="301"/>
        <end position="373"/>
    </location>
</feature>
<dbReference type="GO" id="GO:0000155">
    <property type="term" value="F:phosphorelay sensor kinase activity"/>
    <property type="evidence" value="ECO:0007669"/>
    <property type="project" value="InterPro"/>
</dbReference>
<evidence type="ECO:0000256" key="1">
    <source>
        <dbReference type="ARBA" id="ARBA00000085"/>
    </source>
</evidence>
<dbReference type="Pfam" id="PF13426">
    <property type="entry name" value="PAS_9"/>
    <property type="match status" value="2"/>
</dbReference>
<dbReference type="InterPro" id="IPR000700">
    <property type="entry name" value="PAS-assoc_C"/>
</dbReference>
<feature type="domain" description="Histidine kinase" evidence="8">
    <location>
        <begin position="746"/>
        <end position="962"/>
    </location>
</feature>
<keyword evidence="3" id="KW-0597">Phosphoprotein</keyword>
<evidence type="ECO:0000259" key="8">
    <source>
        <dbReference type="PROSITE" id="PS50109"/>
    </source>
</evidence>
<dbReference type="Gene3D" id="3.30.565.10">
    <property type="entry name" value="Histidine kinase-like ATPase, C-terminal domain"/>
    <property type="match status" value="1"/>
</dbReference>
<dbReference type="SMART" id="SM00387">
    <property type="entry name" value="HATPase_c"/>
    <property type="match status" value="1"/>
</dbReference>
<dbReference type="InterPro" id="IPR000014">
    <property type="entry name" value="PAS"/>
</dbReference>
<dbReference type="FunFam" id="3.30.450.20:FF:000099">
    <property type="entry name" value="Sensory box sensor histidine kinase"/>
    <property type="match status" value="1"/>
</dbReference>
<keyword evidence="6" id="KW-0175">Coiled coil</keyword>
<reference evidence="11 12" key="1">
    <citation type="submission" date="2017-03" db="EMBL/GenBank/DDBJ databases">
        <authorList>
            <person name="Safronova V.I."/>
            <person name="Sazanova A.L."/>
            <person name="Chirak E.R."/>
        </authorList>
    </citation>
    <scope>NUCLEOTIDE SEQUENCE [LARGE SCALE GENOMIC DNA]</scope>
    <source>
        <strain evidence="11 12">Opo-243</strain>
    </source>
</reference>
<dbReference type="InterPro" id="IPR013655">
    <property type="entry name" value="PAS_fold_3"/>
</dbReference>
<name>A0A4Q1UPV9_9BRAD</name>
<dbReference type="InterPro" id="IPR003661">
    <property type="entry name" value="HisK_dim/P_dom"/>
</dbReference>
<dbReference type="NCBIfam" id="TIGR00229">
    <property type="entry name" value="sensory_box"/>
    <property type="match status" value="3"/>
</dbReference>
<evidence type="ECO:0000256" key="3">
    <source>
        <dbReference type="ARBA" id="ARBA00022553"/>
    </source>
</evidence>
<feature type="domain" description="PAC" evidence="10">
    <location>
        <begin position="506"/>
        <end position="558"/>
    </location>
</feature>
<dbReference type="SMART" id="SM00086">
    <property type="entry name" value="PAC"/>
    <property type="match status" value="3"/>
</dbReference>
<protein>
    <recommendedName>
        <fullName evidence="2">histidine kinase</fullName>
        <ecNumber evidence="2">2.7.13.3</ecNumber>
    </recommendedName>
</protein>
<feature type="domain" description="PAC" evidence="10">
    <location>
        <begin position="376"/>
        <end position="425"/>
    </location>
</feature>
<dbReference type="SMART" id="SM00388">
    <property type="entry name" value="HisKA"/>
    <property type="match status" value="1"/>
</dbReference>
<organism evidence="11 12">
    <name type="scientific">Bradyrhizobium betae</name>
    <dbReference type="NCBI Taxonomy" id="244734"/>
    <lineage>
        <taxon>Bacteria</taxon>
        <taxon>Pseudomonadati</taxon>
        <taxon>Pseudomonadota</taxon>
        <taxon>Alphaproteobacteria</taxon>
        <taxon>Hyphomicrobiales</taxon>
        <taxon>Nitrobacteraceae</taxon>
        <taxon>Bradyrhizobium</taxon>
    </lineage>
</organism>
<evidence type="ECO:0000256" key="7">
    <source>
        <dbReference type="SAM" id="MobiDB-lite"/>
    </source>
</evidence>
<dbReference type="SUPFAM" id="SSF55781">
    <property type="entry name" value="GAF domain-like"/>
    <property type="match status" value="2"/>
</dbReference>
<dbReference type="SMART" id="SM00091">
    <property type="entry name" value="PAS"/>
    <property type="match status" value="3"/>
</dbReference>
<dbReference type="PROSITE" id="PS50112">
    <property type="entry name" value="PAS"/>
    <property type="match status" value="3"/>
</dbReference>
<feature type="domain" description="PAS" evidence="9">
    <location>
        <begin position="176"/>
        <end position="232"/>
    </location>
</feature>
<dbReference type="SUPFAM" id="SSF55785">
    <property type="entry name" value="PYP-like sensor domain (PAS domain)"/>
    <property type="match status" value="3"/>
</dbReference>
<dbReference type="Pfam" id="PF01590">
    <property type="entry name" value="GAF"/>
    <property type="match status" value="1"/>
</dbReference>
<keyword evidence="12" id="KW-1185">Reference proteome</keyword>
<feature type="domain" description="PAC" evidence="10">
    <location>
        <begin position="251"/>
        <end position="300"/>
    </location>
</feature>
<evidence type="ECO:0000259" key="10">
    <source>
        <dbReference type="PROSITE" id="PS50113"/>
    </source>
</evidence>
<dbReference type="InterPro" id="IPR004358">
    <property type="entry name" value="Sig_transdc_His_kin-like_C"/>
</dbReference>
<dbReference type="InterPro" id="IPR036097">
    <property type="entry name" value="HisK_dim/P_sf"/>
</dbReference>
<feature type="coiled-coil region" evidence="6">
    <location>
        <begin position="416"/>
        <end position="443"/>
    </location>
</feature>
<dbReference type="InterPro" id="IPR003594">
    <property type="entry name" value="HATPase_dom"/>
</dbReference>
<comment type="catalytic activity">
    <reaction evidence="1">
        <text>ATP + protein L-histidine = ADP + protein N-phospho-L-histidine.</text>
        <dbReference type="EC" id="2.7.13.3"/>
    </reaction>
</comment>
<dbReference type="Pfam" id="PF02518">
    <property type="entry name" value="HATPase_c"/>
    <property type="match status" value="1"/>
</dbReference>
<dbReference type="PROSITE" id="PS50109">
    <property type="entry name" value="HIS_KIN"/>
    <property type="match status" value="1"/>
</dbReference>
<dbReference type="CDD" id="cd00130">
    <property type="entry name" value="PAS"/>
    <property type="match status" value="3"/>
</dbReference>
<dbReference type="InterPro" id="IPR036890">
    <property type="entry name" value="HATPase_C_sf"/>
</dbReference>
<evidence type="ECO:0000256" key="6">
    <source>
        <dbReference type="SAM" id="Coils"/>
    </source>
</evidence>
<dbReference type="Pfam" id="PF00512">
    <property type="entry name" value="HisKA"/>
    <property type="match status" value="1"/>
</dbReference>
<feature type="domain" description="PAS" evidence="9">
    <location>
        <begin position="433"/>
        <end position="503"/>
    </location>
</feature>
<dbReference type="Gene3D" id="3.30.450.20">
    <property type="entry name" value="PAS domain"/>
    <property type="match status" value="3"/>
</dbReference>
<dbReference type="PROSITE" id="PS50113">
    <property type="entry name" value="PAC"/>
    <property type="match status" value="3"/>
</dbReference>
<evidence type="ECO:0000313" key="11">
    <source>
        <dbReference type="EMBL" id="RXT37829.1"/>
    </source>
</evidence>
<accession>A0A4Q1UPV9</accession>
<dbReference type="Gene3D" id="1.10.287.130">
    <property type="match status" value="1"/>
</dbReference>
<dbReference type="InterPro" id="IPR005467">
    <property type="entry name" value="His_kinase_dom"/>
</dbReference>
<dbReference type="InterPro" id="IPR029016">
    <property type="entry name" value="GAF-like_dom_sf"/>
</dbReference>
<comment type="caution">
    <text evidence="11">The sequence shown here is derived from an EMBL/GenBank/DDBJ whole genome shotgun (WGS) entry which is preliminary data.</text>
</comment>
<dbReference type="SUPFAM" id="SSF55874">
    <property type="entry name" value="ATPase domain of HSP90 chaperone/DNA topoisomerase II/histidine kinase"/>
    <property type="match status" value="1"/>
</dbReference>
<dbReference type="OrthoDB" id="9789238at2"/>
<feature type="region of interest" description="Disordered" evidence="7">
    <location>
        <begin position="1"/>
        <end position="21"/>
    </location>
</feature>
<evidence type="ECO:0000256" key="5">
    <source>
        <dbReference type="ARBA" id="ARBA00022777"/>
    </source>
</evidence>
<gene>
    <name evidence="11" type="ORF">B5V03_31775</name>
</gene>